<dbReference type="Pfam" id="PF00535">
    <property type="entry name" value="Glycos_transf_2"/>
    <property type="match status" value="1"/>
</dbReference>
<dbReference type="PANTHER" id="PTHR43630">
    <property type="entry name" value="POLY-BETA-1,6-N-ACETYL-D-GLUCOSAMINE SYNTHASE"/>
    <property type="match status" value="1"/>
</dbReference>
<keyword evidence="7" id="KW-1185">Reference proteome</keyword>
<keyword evidence="4" id="KW-0472">Membrane</keyword>
<evidence type="ECO:0000256" key="2">
    <source>
        <dbReference type="ARBA" id="ARBA00022676"/>
    </source>
</evidence>
<keyword evidence="3 6" id="KW-0808">Transferase</keyword>
<keyword evidence="4" id="KW-1133">Transmembrane helix</keyword>
<accession>A0ABU2YEZ6</accession>
<evidence type="ECO:0000256" key="3">
    <source>
        <dbReference type="ARBA" id="ARBA00022679"/>
    </source>
</evidence>
<dbReference type="EMBL" id="JAVRHZ010000006">
    <property type="protein sequence ID" value="MDT0556350.1"/>
    <property type="molecule type" value="Genomic_DNA"/>
</dbReference>
<dbReference type="SUPFAM" id="SSF53448">
    <property type="entry name" value="Nucleotide-diphospho-sugar transferases"/>
    <property type="match status" value="1"/>
</dbReference>
<evidence type="ECO:0000256" key="1">
    <source>
        <dbReference type="ARBA" id="ARBA00006739"/>
    </source>
</evidence>
<comment type="caution">
    <text evidence="6">The sequence shown here is derived from an EMBL/GenBank/DDBJ whole genome shotgun (WGS) entry which is preliminary data.</text>
</comment>
<feature type="transmembrane region" description="Helical" evidence="4">
    <location>
        <begin position="340"/>
        <end position="364"/>
    </location>
</feature>
<evidence type="ECO:0000313" key="7">
    <source>
        <dbReference type="Proteomes" id="UP001254488"/>
    </source>
</evidence>
<name>A0ABU2YEZ6_9FLAO</name>
<keyword evidence="2 6" id="KW-0328">Glycosyltransferase</keyword>
<sequence length="376" mass="42790">MIVAIVCITLLYTILIASLTIGFSKVPIFSSEELNLETKFSIIIPFRNEEKYLPNLLSSFSKIKYPTSYFELIFIDDASTDASVEIINRFFETSDKAIPFSIIENKPISNSPKKDAITLGISKAKHPWILTTDADGEVKPKWLQVYDSFIQKHNPIAIAAPVKGEKANNFLQIFQQLDILSLQATTIGFFGLKQPLLCNGANFAYSKEAFIEVEGFKDNNKIASGDDIFLLEKFAKKYQEKIAYLKSHEATVTTRLEKNCRAIIEQRVRWASKTTKQQSALVKLTGLVVVAINFLLVVLGVTSFFEFCYFYFLASVFLLKLMLDYMLLSKTKEIYTSKISTIHFLVSSIIYPILSLLVFTKSLLGNYQWKNRKFKK</sequence>
<evidence type="ECO:0000313" key="6">
    <source>
        <dbReference type="EMBL" id="MDT0556350.1"/>
    </source>
</evidence>
<dbReference type="Gene3D" id="3.90.550.10">
    <property type="entry name" value="Spore Coat Polysaccharide Biosynthesis Protein SpsA, Chain A"/>
    <property type="match status" value="1"/>
</dbReference>
<dbReference type="EC" id="2.4.-.-" evidence="6"/>
<feature type="transmembrane region" description="Helical" evidence="4">
    <location>
        <begin position="280"/>
        <end position="301"/>
    </location>
</feature>
<dbReference type="PANTHER" id="PTHR43630:SF1">
    <property type="entry name" value="POLY-BETA-1,6-N-ACETYL-D-GLUCOSAMINE SYNTHASE"/>
    <property type="match status" value="1"/>
</dbReference>
<comment type="similarity">
    <text evidence="1">Belongs to the glycosyltransferase 2 family.</text>
</comment>
<keyword evidence="4" id="KW-0812">Transmembrane</keyword>
<dbReference type="RefSeq" id="WP_311333302.1">
    <property type="nucleotide sequence ID" value="NZ_JAVRHZ010000006.1"/>
</dbReference>
<organism evidence="6 7">
    <name type="scientific">Patiriisocius hiemis</name>
    <dbReference type="NCBI Taxonomy" id="3075604"/>
    <lineage>
        <taxon>Bacteria</taxon>
        <taxon>Pseudomonadati</taxon>
        <taxon>Bacteroidota</taxon>
        <taxon>Flavobacteriia</taxon>
        <taxon>Flavobacteriales</taxon>
        <taxon>Flavobacteriaceae</taxon>
        <taxon>Patiriisocius</taxon>
    </lineage>
</organism>
<gene>
    <name evidence="6" type="ORF">RM538_10065</name>
</gene>
<protein>
    <submittedName>
        <fullName evidence="6">Glycosyltransferase</fullName>
        <ecNumber evidence="6">2.4.-.-</ecNumber>
    </submittedName>
</protein>
<evidence type="ECO:0000256" key="4">
    <source>
        <dbReference type="SAM" id="Phobius"/>
    </source>
</evidence>
<feature type="transmembrane region" description="Helical" evidence="4">
    <location>
        <begin position="308"/>
        <end position="328"/>
    </location>
</feature>
<dbReference type="GO" id="GO:0016757">
    <property type="term" value="F:glycosyltransferase activity"/>
    <property type="evidence" value="ECO:0007669"/>
    <property type="project" value="UniProtKB-KW"/>
</dbReference>
<feature type="domain" description="Glycosyltransferase 2-like" evidence="5">
    <location>
        <begin position="41"/>
        <end position="212"/>
    </location>
</feature>
<proteinExistence type="inferred from homology"/>
<dbReference type="InterPro" id="IPR029044">
    <property type="entry name" value="Nucleotide-diphossugar_trans"/>
</dbReference>
<dbReference type="InterPro" id="IPR001173">
    <property type="entry name" value="Glyco_trans_2-like"/>
</dbReference>
<evidence type="ECO:0000259" key="5">
    <source>
        <dbReference type="Pfam" id="PF00535"/>
    </source>
</evidence>
<dbReference type="Proteomes" id="UP001254488">
    <property type="component" value="Unassembled WGS sequence"/>
</dbReference>
<reference evidence="6 7" key="1">
    <citation type="submission" date="2023-09" db="EMBL/GenBank/DDBJ databases">
        <authorList>
            <person name="Rey-Velasco X."/>
        </authorList>
    </citation>
    <scope>NUCLEOTIDE SEQUENCE [LARGE SCALE GENOMIC DNA]</scope>
    <source>
        <strain evidence="6 7">W242</strain>
    </source>
</reference>